<proteinExistence type="predicted"/>
<reference evidence="1 2" key="1">
    <citation type="journal article" date="2016" name="Environ. Microbiol.">
        <title>New Methyloceanibacter diversity from North Sea sediments includes methanotroph containing solely the soluble methane monooxygenase.</title>
        <authorList>
            <person name="Vekeman B."/>
            <person name="Kerckhof F.M."/>
            <person name="Cremers G."/>
            <person name="de Vos P."/>
            <person name="Vandamme P."/>
            <person name="Boon N."/>
            <person name="Op den Camp H.J."/>
            <person name="Heylen K."/>
        </authorList>
    </citation>
    <scope>NUCLEOTIDE SEQUENCE [LARGE SCALE GENOMIC DNA]</scope>
    <source>
        <strain evidence="1 2">R-67176</strain>
    </source>
</reference>
<evidence type="ECO:0000313" key="2">
    <source>
        <dbReference type="Proteomes" id="UP000094172"/>
    </source>
</evidence>
<sequence length="291" mass="32554">MSDVTQANTMNAEQQPILKDKNLSPESYVAAARQAREQGQLILAHTMLRCACTLGADVSRGELAETLLTADQLLGQAQTYQRNMRVVDLIEAHFGANPISVVDVGGNDGIFSHMIPEKQYFLCEPSVNNMLPHELVASGRIFDVCVSIHVFEHIPDEDKHAFFATLVKLARRGIVLCNPTDTGTAVQRQKFLLEVFGPWNWILEHLECGTPTMPLFEELAAAHDLELHTYPSGNVFLSIAVLAMEHFSGATCDPAMLDKCQKLVRYINEHRYLQDSAECPRDYAFVFVKRH</sequence>
<dbReference type="SUPFAM" id="SSF53335">
    <property type="entry name" value="S-adenosyl-L-methionine-dependent methyltransferases"/>
    <property type="match status" value="1"/>
</dbReference>
<organism evidence="1 2">
    <name type="scientific">Methyloceanibacter stevinii</name>
    <dbReference type="NCBI Taxonomy" id="1774970"/>
    <lineage>
        <taxon>Bacteria</taxon>
        <taxon>Pseudomonadati</taxon>
        <taxon>Pseudomonadota</taxon>
        <taxon>Alphaproteobacteria</taxon>
        <taxon>Hyphomicrobiales</taxon>
        <taxon>Hyphomicrobiaceae</taxon>
        <taxon>Methyloceanibacter</taxon>
    </lineage>
</organism>
<dbReference type="Proteomes" id="UP000094172">
    <property type="component" value="Unassembled WGS sequence"/>
</dbReference>
<evidence type="ECO:0000313" key="1">
    <source>
        <dbReference type="EMBL" id="ODR95897.1"/>
    </source>
</evidence>
<comment type="caution">
    <text evidence="1">The sequence shown here is derived from an EMBL/GenBank/DDBJ whole genome shotgun (WGS) entry which is preliminary data.</text>
</comment>
<dbReference type="Pfam" id="PF13489">
    <property type="entry name" value="Methyltransf_23"/>
    <property type="match status" value="1"/>
</dbReference>
<keyword evidence="2" id="KW-1185">Reference proteome</keyword>
<dbReference type="AlphaFoldDB" id="A0A1E3VQT2"/>
<evidence type="ECO:0008006" key="3">
    <source>
        <dbReference type="Google" id="ProtNLM"/>
    </source>
</evidence>
<dbReference type="RefSeq" id="WP_069444088.1">
    <property type="nucleotide sequence ID" value="NZ_LPWE01000010.1"/>
</dbReference>
<gene>
    <name evidence="1" type="ORF">AUC70_03300</name>
</gene>
<dbReference type="EMBL" id="LPWE01000010">
    <property type="protein sequence ID" value="ODR95897.1"/>
    <property type="molecule type" value="Genomic_DNA"/>
</dbReference>
<protein>
    <recommendedName>
        <fullName evidence="3">Methyltransferase type 11 domain-containing protein</fullName>
    </recommendedName>
</protein>
<name>A0A1E3VQT2_9HYPH</name>
<accession>A0A1E3VQT2</accession>
<dbReference type="Gene3D" id="3.40.50.150">
    <property type="entry name" value="Vaccinia Virus protein VP39"/>
    <property type="match status" value="1"/>
</dbReference>
<dbReference type="InterPro" id="IPR029063">
    <property type="entry name" value="SAM-dependent_MTases_sf"/>
</dbReference>
<dbReference type="STRING" id="1774970.AUC70_03300"/>